<dbReference type="InterPro" id="IPR034330">
    <property type="entry name" value="GST_Zeta_C"/>
</dbReference>
<feature type="domain" description="GST N-terminal" evidence="2">
    <location>
        <begin position="1"/>
        <end position="81"/>
    </location>
</feature>
<proteinExistence type="inferred from homology"/>
<dbReference type="InterPro" id="IPR004045">
    <property type="entry name" value="Glutathione_S-Trfase_N"/>
</dbReference>
<dbReference type="InterPro" id="IPR040079">
    <property type="entry name" value="Glutathione_S-Trfase"/>
</dbReference>
<dbReference type="SUPFAM" id="SSF47616">
    <property type="entry name" value="GST C-terminal domain-like"/>
    <property type="match status" value="1"/>
</dbReference>
<dbReference type="PANTHER" id="PTHR42673:SF4">
    <property type="entry name" value="MALEYLACETOACETATE ISOMERASE"/>
    <property type="match status" value="1"/>
</dbReference>
<dbReference type="CDD" id="cd03042">
    <property type="entry name" value="GST_N_Zeta"/>
    <property type="match status" value="1"/>
</dbReference>
<name>A0A382D3D4_9ZZZZ</name>
<evidence type="ECO:0000256" key="1">
    <source>
        <dbReference type="ARBA" id="ARBA00010007"/>
    </source>
</evidence>
<dbReference type="Gene3D" id="1.20.1050.10">
    <property type="match status" value="1"/>
</dbReference>
<dbReference type="AlphaFoldDB" id="A0A382D3D4"/>
<evidence type="ECO:0008006" key="5">
    <source>
        <dbReference type="Google" id="ProtNLM"/>
    </source>
</evidence>
<dbReference type="GO" id="GO:0016034">
    <property type="term" value="F:maleylacetoacetate isomerase activity"/>
    <property type="evidence" value="ECO:0007669"/>
    <property type="project" value="TreeGrafter"/>
</dbReference>
<dbReference type="Pfam" id="PF13409">
    <property type="entry name" value="GST_N_2"/>
    <property type="match status" value="1"/>
</dbReference>
<dbReference type="SFLD" id="SFLDS00019">
    <property type="entry name" value="Glutathione_Transferase_(cytos"/>
    <property type="match status" value="1"/>
</dbReference>
<dbReference type="FunFam" id="1.20.1050.10:FF:000017">
    <property type="entry name" value="Maleylacetoacetate isomerase"/>
    <property type="match status" value="1"/>
</dbReference>
<accession>A0A382D3D4</accession>
<dbReference type="PANTHER" id="PTHR42673">
    <property type="entry name" value="MALEYLACETOACETATE ISOMERASE"/>
    <property type="match status" value="1"/>
</dbReference>
<dbReference type="GO" id="GO:0005737">
    <property type="term" value="C:cytoplasm"/>
    <property type="evidence" value="ECO:0007669"/>
    <property type="project" value="InterPro"/>
</dbReference>
<dbReference type="SUPFAM" id="SSF52833">
    <property type="entry name" value="Thioredoxin-like"/>
    <property type="match status" value="1"/>
</dbReference>
<dbReference type="InterPro" id="IPR034333">
    <property type="entry name" value="GST_Zeta_N"/>
</dbReference>
<comment type="similarity">
    <text evidence="1">Belongs to the GST superfamily. Zeta family.</text>
</comment>
<dbReference type="SFLD" id="SFLDG00358">
    <property type="entry name" value="Main_(cytGST)"/>
    <property type="match status" value="1"/>
</dbReference>
<dbReference type="NCBIfam" id="TIGR01262">
    <property type="entry name" value="maiA"/>
    <property type="match status" value="1"/>
</dbReference>
<dbReference type="GO" id="GO:0006559">
    <property type="term" value="P:L-phenylalanine catabolic process"/>
    <property type="evidence" value="ECO:0007669"/>
    <property type="project" value="TreeGrafter"/>
</dbReference>
<dbReference type="GO" id="GO:0006749">
    <property type="term" value="P:glutathione metabolic process"/>
    <property type="evidence" value="ECO:0007669"/>
    <property type="project" value="TreeGrafter"/>
</dbReference>
<dbReference type="GO" id="GO:0004364">
    <property type="term" value="F:glutathione transferase activity"/>
    <property type="evidence" value="ECO:0007669"/>
    <property type="project" value="TreeGrafter"/>
</dbReference>
<dbReference type="InterPro" id="IPR010987">
    <property type="entry name" value="Glutathione-S-Trfase_C-like"/>
</dbReference>
<reference evidence="4" key="1">
    <citation type="submission" date="2018-05" db="EMBL/GenBank/DDBJ databases">
        <authorList>
            <person name="Lanie J.A."/>
            <person name="Ng W.-L."/>
            <person name="Kazmierczak K.M."/>
            <person name="Andrzejewski T.M."/>
            <person name="Davidsen T.M."/>
            <person name="Wayne K.J."/>
            <person name="Tettelin H."/>
            <person name="Glass J.I."/>
            <person name="Rusch D."/>
            <person name="Podicherti R."/>
            <person name="Tsui H.-C.T."/>
            <person name="Winkler M.E."/>
        </authorList>
    </citation>
    <scope>NUCLEOTIDE SEQUENCE</scope>
</reference>
<sequence>MLKLHSYYRSSAAYRVRIALELKNLHWESIPVNLGLGEQSLETFLKYNPQGLVPVLESNGNHFSQSLAIIEFLEEMNPETPLLPNNIVERAQVRRFAQQIAMEIHPLNNLRVLKYLENELGLNEDKKTSWYLHWIAEGFSALEQSLKNTDCGAQFCFGERPSLADVCLIPQVYNGLRFHCDLSEYPIIQSIWDHCMTLEAFKRAAPESQPDAPEE</sequence>
<feature type="domain" description="GST C-terminal" evidence="3">
    <location>
        <begin position="86"/>
        <end position="214"/>
    </location>
</feature>
<organism evidence="4">
    <name type="scientific">marine metagenome</name>
    <dbReference type="NCBI Taxonomy" id="408172"/>
    <lineage>
        <taxon>unclassified sequences</taxon>
        <taxon>metagenomes</taxon>
        <taxon>ecological metagenomes</taxon>
    </lineage>
</organism>
<dbReference type="PROSITE" id="PS50404">
    <property type="entry name" value="GST_NTER"/>
    <property type="match status" value="1"/>
</dbReference>
<dbReference type="InterPro" id="IPR036282">
    <property type="entry name" value="Glutathione-S-Trfase_C_sf"/>
</dbReference>
<dbReference type="InterPro" id="IPR036249">
    <property type="entry name" value="Thioredoxin-like_sf"/>
</dbReference>
<dbReference type="InterPro" id="IPR005955">
    <property type="entry name" value="GST_Zeta"/>
</dbReference>
<protein>
    <recommendedName>
        <fullName evidence="5">Maleylacetoacetate isomerase</fullName>
    </recommendedName>
</protein>
<evidence type="ECO:0000259" key="2">
    <source>
        <dbReference type="PROSITE" id="PS50404"/>
    </source>
</evidence>
<dbReference type="PROSITE" id="PS50405">
    <property type="entry name" value="GST_CTER"/>
    <property type="match status" value="1"/>
</dbReference>
<dbReference type="CDD" id="cd03191">
    <property type="entry name" value="GST_C_Zeta"/>
    <property type="match status" value="1"/>
</dbReference>
<evidence type="ECO:0000259" key="3">
    <source>
        <dbReference type="PROSITE" id="PS50405"/>
    </source>
</evidence>
<gene>
    <name evidence="4" type="ORF">METZ01_LOCUS185386</name>
</gene>
<dbReference type="EMBL" id="UINC01037277">
    <property type="protein sequence ID" value="SVB32532.1"/>
    <property type="molecule type" value="Genomic_DNA"/>
</dbReference>
<evidence type="ECO:0000313" key="4">
    <source>
        <dbReference type="EMBL" id="SVB32532.1"/>
    </source>
</evidence>
<dbReference type="Gene3D" id="3.40.30.10">
    <property type="entry name" value="Glutaredoxin"/>
    <property type="match status" value="1"/>
</dbReference>